<dbReference type="Gene3D" id="3.40.50.150">
    <property type="entry name" value="Vaccinia Virus protein VP39"/>
    <property type="match status" value="1"/>
</dbReference>
<dbReference type="GO" id="GO:0032259">
    <property type="term" value="P:methylation"/>
    <property type="evidence" value="ECO:0007669"/>
    <property type="project" value="UniProtKB-KW"/>
</dbReference>
<sequence length="431" mass="47527">MFFYFSFLRTPPQSGSQSSSVVFTPQVTNDLRTEPYPSSIDIFYWWISYTPQNVTRLSEPAKLTTWRQENAYKPLQIPPPSKKLIGAAAEIDCSLVLTPAPSVTSSVIDLRDPEIGRVPLPVCSLPIRISVSPQQQQRRDVANTTTTKSPKQEAITRSFRLFDDDGDAIPLMQIQETISFDLDKKLWDSGIGLSAWLVHLSSVKNVSAVESSIPSEQQPAVVPELKERLFGSKECHIIELGAGTGIVSLALAALRSVTSSTSQGFHDESCILSTDLPSSMELMSYNIRTNAALYPNCAPTSLPLDWDEELPETVQNVRERGGFDLVVMADVTYNTSSFPALLQTLASLLALSAAHHVADDADDGPRSQEQERDDRGHNNPLVLLAYKERDPAERQLWDMMARETGVVLECVGKQAGAGGLPVEIWLGKRRI</sequence>
<dbReference type="InterPro" id="IPR029063">
    <property type="entry name" value="SAM-dependent_MTases_sf"/>
</dbReference>
<name>A0A9P5MRK0_9AGAM</name>
<keyword evidence="3" id="KW-1185">Reference proteome</keyword>
<dbReference type="OrthoDB" id="413520at2759"/>
<protein>
    <submittedName>
        <fullName evidence="2">Methyltransferase-domain-containing protein</fullName>
    </submittedName>
</protein>
<dbReference type="PANTHER" id="PTHR14614">
    <property type="entry name" value="HEPATOCELLULAR CARCINOMA-ASSOCIATED ANTIGEN"/>
    <property type="match status" value="1"/>
</dbReference>
<evidence type="ECO:0000313" key="2">
    <source>
        <dbReference type="EMBL" id="KAF8475360.1"/>
    </source>
</evidence>
<gene>
    <name evidence="2" type="ORF">DFH94DRAFT_654660</name>
</gene>
<dbReference type="GO" id="GO:0005737">
    <property type="term" value="C:cytoplasm"/>
    <property type="evidence" value="ECO:0007669"/>
    <property type="project" value="TreeGrafter"/>
</dbReference>
<keyword evidence="2" id="KW-0808">Transferase</keyword>
<accession>A0A9P5MRK0</accession>
<comment type="caution">
    <text evidence="2">The sequence shown here is derived from an EMBL/GenBank/DDBJ whole genome shotgun (WGS) entry which is preliminary data.</text>
</comment>
<reference evidence="2" key="2">
    <citation type="journal article" date="2020" name="Nat. Commun.">
        <title>Large-scale genome sequencing of mycorrhizal fungi provides insights into the early evolution of symbiotic traits.</title>
        <authorList>
            <person name="Miyauchi S."/>
            <person name="Kiss E."/>
            <person name="Kuo A."/>
            <person name="Drula E."/>
            <person name="Kohler A."/>
            <person name="Sanchez-Garcia M."/>
            <person name="Morin E."/>
            <person name="Andreopoulos B."/>
            <person name="Barry K.W."/>
            <person name="Bonito G."/>
            <person name="Buee M."/>
            <person name="Carver A."/>
            <person name="Chen C."/>
            <person name="Cichocki N."/>
            <person name="Clum A."/>
            <person name="Culley D."/>
            <person name="Crous P.W."/>
            <person name="Fauchery L."/>
            <person name="Girlanda M."/>
            <person name="Hayes R.D."/>
            <person name="Keri Z."/>
            <person name="LaButti K."/>
            <person name="Lipzen A."/>
            <person name="Lombard V."/>
            <person name="Magnuson J."/>
            <person name="Maillard F."/>
            <person name="Murat C."/>
            <person name="Nolan M."/>
            <person name="Ohm R.A."/>
            <person name="Pangilinan J."/>
            <person name="Pereira M.F."/>
            <person name="Perotto S."/>
            <person name="Peter M."/>
            <person name="Pfister S."/>
            <person name="Riley R."/>
            <person name="Sitrit Y."/>
            <person name="Stielow J.B."/>
            <person name="Szollosi G."/>
            <person name="Zifcakova L."/>
            <person name="Stursova M."/>
            <person name="Spatafora J.W."/>
            <person name="Tedersoo L."/>
            <person name="Vaario L.M."/>
            <person name="Yamada A."/>
            <person name="Yan M."/>
            <person name="Wang P."/>
            <person name="Xu J."/>
            <person name="Bruns T."/>
            <person name="Baldrian P."/>
            <person name="Vilgalys R."/>
            <person name="Dunand C."/>
            <person name="Henrissat B."/>
            <person name="Grigoriev I.V."/>
            <person name="Hibbett D."/>
            <person name="Nagy L.G."/>
            <person name="Martin F.M."/>
        </authorList>
    </citation>
    <scope>NUCLEOTIDE SEQUENCE</scope>
    <source>
        <strain evidence="2">Prilba</strain>
    </source>
</reference>
<feature type="region of interest" description="Disordered" evidence="1">
    <location>
        <begin position="358"/>
        <end position="381"/>
    </location>
</feature>
<dbReference type="GO" id="GO:0008757">
    <property type="term" value="F:S-adenosylmethionine-dependent methyltransferase activity"/>
    <property type="evidence" value="ECO:0007669"/>
    <property type="project" value="UniProtKB-ARBA"/>
</dbReference>
<feature type="compositionally biased region" description="Basic and acidic residues" evidence="1">
    <location>
        <begin position="358"/>
        <end position="377"/>
    </location>
</feature>
<dbReference type="Pfam" id="PF10294">
    <property type="entry name" value="Methyltransf_16"/>
    <property type="match status" value="1"/>
</dbReference>
<dbReference type="Proteomes" id="UP000759537">
    <property type="component" value="Unassembled WGS sequence"/>
</dbReference>
<organism evidence="2 3">
    <name type="scientific">Russula ochroleuca</name>
    <dbReference type="NCBI Taxonomy" id="152965"/>
    <lineage>
        <taxon>Eukaryota</taxon>
        <taxon>Fungi</taxon>
        <taxon>Dikarya</taxon>
        <taxon>Basidiomycota</taxon>
        <taxon>Agaricomycotina</taxon>
        <taxon>Agaricomycetes</taxon>
        <taxon>Russulales</taxon>
        <taxon>Russulaceae</taxon>
        <taxon>Russula</taxon>
    </lineage>
</organism>
<proteinExistence type="predicted"/>
<dbReference type="SUPFAM" id="SSF53335">
    <property type="entry name" value="S-adenosyl-L-methionine-dependent methyltransferases"/>
    <property type="match status" value="1"/>
</dbReference>
<reference evidence="2" key="1">
    <citation type="submission" date="2019-10" db="EMBL/GenBank/DDBJ databases">
        <authorList>
            <consortium name="DOE Joint Genome Institute"/>
            <person name="Kuo A."/>
            <person name="Miyauchi S."/>
            <person name="Kiss E."/>
            <person name="Drula E."/>
            <person name="Kohler A."/>
            <person name="Sanchez-Garcia M."/>
            <person name="Andreopoulos B."/>
            <person name="Barry K.W."/>
            <person name="Bonito G."/>
            <person name="Buee M."/>
            <person name="Carver A."/>
            <person name="Chen C."/>
            <person name="Cichocki N."/>
            <person name="Clum A."/>
            <person name="Culley D."/>
            <person name="Crous P.W."/>
            <person name="Fauchery L."/>
            <person name="Girlanda M."/>
            <person name="Hayes R."/>
            <person name="Keri Z."/>
            <person name="LaButti K."/>
            <person name="Lipzen A."/>
            <person name="Lombard V."/>
            <person name="Magnuson J."/>
            <person name="Maillard F."/>
            <person name="Morin E."/>
            <person name="Murat C."/>
            <person name="Nolan M."/>
            <person name="Ohm R."/>
            <person name="Pangilinan J."/>
            <person name="Pereira M."/>
            <person name="Perotto S."/>
            <person name="Peter M."/>
            <person name="Riley R."/>
            <person name="Sitrit Y."/>
            <person name="Stielow B."/>
            <person name="Szollosi G."/>
            <person name="Zifcakova L."/>
            <person name="Stursova M."/>
            <person name="Spatafora J.W."/>
            <person name="Tedersoo L."/>
            <person name="Vaario L.-M."/>
            <person name="Yamada A."/>
            <person name="Yan M."/>
            <person name="Wang P."/>
            <person name="Xu J."/>
            <person name="Bruns T."/>
            <person name="Baldrian P."/>
            <person name="Vilgalys R."/>
            <person name="Henrissat B."/>
            <person name="Grigoriev I.V."/>
            <person name="Hibbett D."/>
            <person name="Nagy L.G."/>
            <person name="Martin F.M."/>
        </authorList>
    </citation>
    <scope>NUCLEOTIDE SEQUENCE</scope>
    <source>
        <strain evidence="2">Prilba</strain>
    </source>
</reference>
<dbReference type="InterPro" id="IPR019410">
    <property type="entry name" value="Methyltransf_16"/>
</dbReference>
<evidence type="ECO:0000256" key="1">
    <source>
        <dbReference type="SAM" id="MobiDB-lite"/>
    </source>
</evidence>
<dbReference type="GO" id="GO:0005634">
    <property type="term" value="C:nucleus"/>
    <property type="evidence" value="ECO:0007669"/>
    <property type="project" value="TreeGrafter"/>
</dbReference>
<dbReference type="PANTHER" id="PTHR14614:SF162">
    <property type="entry name" value="EXPRESSED PROTEIN"/>
    <property type="match status" value="1"/>
</dbReference>
<dbReference type="AlphaFoldDB" id="A0A9P5MRK0"/>
<dbReference type="EMBL" id="WHVB01000016">
    <property type="protein sequence ID" value="KAF8475360.1"/>
    <property type="molecule type" value="Genomic_DNA"/>
</dbReference>
<keyword evidence="2" id="KW-0489">Methyltransferase</keyword>
<evidence type="ECO:0000313" key="3">
    <source>
        <dbReference type="Proteomes" id="UP000759537"/>
    </source>
</evidence>